<evidence type="ECO:0000259" key="1">
    <source>
        <dbReference type="Pfam" id="PF05118"/>
    </source>
</evidence>
<dbReference type="InterPro" id="IPR027443">
    <property type="entry name" value="IPNS-like_sf"/>
</dbReference>
<feature type="domain" description="Aspartyl/asparaginy/proline hydroxylase" evidence="1">
    <location>
        <begin position="86"/>
        <end position="173"/>
    </location>
</feature>
<dbReference type="Gene3D" id="2.60.120.330">
    <property type="entry name" value="B-lactam Antibiotic, Isopenicillin N Synthase, Chain"/>
    <property type="match status" value="1"/>
</dbReference>
<accession>A0A7X4WMB3</accession>
<reference evidence="2 3" key="1">
    <citation type="submission" date="2017-05" db="EMBL/GenBank/DDBJ databases">
        <title>High clonality and local adaptation shapes Vibrionaceae linages within an endangered oasis.</title>
        <authorList>
            <person name="Vazquez-Rosas-Landa M."/>
        </authorList>
    </citation>
    <scope>NUCLEOTIDE SEQUENCE [LARGE SCALE GENOMIC DNA]</scope>
    <source>
        <strain evidence="2 3">P46_P4S1P180</strain>
    </source>
</reference>
<evidence type="ECO:0000313" key="3">
    <source>
        <dbReference type="Proteomes" id="UP000465712"/>
    </source>
</evidence>
<dbReference type="AlphaFoldDB" id="A0A7X4WMB3"/>
<dbReference type="RefSeq" id="WP_161442677.1">
    <property type="nucleotide sequence ID" value="NZ_WXWV01000043.1"/>
</dbReference>
<organism evidence="2 3">
    <name type="scientific">Photobacterium halotolerans</name>
    <dbReference type="NCBI Taxonomy" id="265726"/>
    <lineage>
        <taxon>Bacteria</taxon>
        <taxon>Pseudomonadati</taxon>
        <taxon>Pseudomonadota</taxon>
        <taxon>Gammaproteobacteria</taxon>
        <taxon>Vibrionales</taxon>
        <taxon>Vibrionaceae</taxon>
        <taxon>Photobacterium</taxon>
    </lineage>
</organism>
<protein>
    <recommendedName>
        <fullName evidence="1">Aspartyl/asparaginy/proline hydroxylase domain-containing protein</fullName>
    </recommendedName>
</protein>
<dbReference type="SUPFAM" id="SSF52540">
    <property type="entry name" value="P-loop containing nucleoside triphosphate hydrolases"/>
    <property type="match status" value="1"/>
</dbReference>
<dbReference type="SUPFAM" id="SSF51197">
    <property type="entry name" value="Clavaminate synthase-like"/>
    <property type="match status" value="1"/>
</dbReference>
<dbReference type="InterPro" id="IPR007803">
    <property type="entry name" value="Asp/Arg/Pro-Hydrxlase"/>
</dbReference>
<dbReference type="Gene3D" id="3.40.50.300">
    <property type="entry name" value="P-loop containing nucleotide triphosphate hydrolases"/>
    <property type="match status" value="1"/>
</dbReference>
<dbReference type="Proteomes" id="UP000465712">
    <property type="component" value="Unassembled WGS sequence"/>
</dbReference>
<sequence>MLLDQACIQIGDVDISDITRFLKQLPDSAWKANTYRQNTYEVHKQTESVVLYFKTDEFTESNDSLLSVVQPLLAPIFARFAQYYGYTRLDISKLMFARLPAGGEIAEHRDSAPIFARYHRVHVPIITHDQVHFYLGQELHQLKTGVMYDINNLGLHRVINRSDTDRIHLIFDARPVKRIHNAKHHLFIMSPNNSGSSLVSAALGDCKHAITLPGEGHYIAGFAGPNPNRDNSHFVWSQFNTINKLRNPKAYDWQTIRNLWSGAATPQSDDASIFVEKSPCNIARMAMLAEEFDDAKFLFLIRNPYAMFESVVRARRDLADIEKLAAQHVLWCFEQQALNLEQCQSPHALIRYEDVCDAPARTAQIIRHFAPEFNDLDFKPPRWVKGQQSALENRNTSQIARLSPQERAVADKHFKPHASLFAQFGYLV</sequence>
<gene>
    <name evidence="2" type="ORF">CAG72_02695</name>
</gene>
<evidence type="ECO:0000313" key="2">
    <source>
        <dbReference type="EMBL" id="NAW64115.1"/>
    </source>
</evidence>
<comment type="caution">
    <text evidence="2">The sequence shown here is derived from an EMBL/GenBank/DDBJ whole genome shotgun (WGS) entry which is preliminary data.</text>
</comment>
<proteinExistence type="predicted"/>
<name>A0A7X4WMB3_9GAMM</name>
<dbReference type="Pfam" id="PF13469">
    <property type="entry name" value="Sulfotransfer_3"/>
    <property type="match status" value="1"/>
</dbReference>
<dbReference type="EMBL" id="WXWW01000045">
    <property type="protein sequence ID" value="NAW64115.1"/>
    <property type="molecule type" value="Genomic_DNA"/>
</dbReference>
<dbReference type="Pfam" id="PF05118">
    <property type="entry name" value="Asp_Arg_Hydrox"/>
    <property type="match status" value="1"/>
</dbReference>
<dbReference type="InterPro" id="IPR027417">
    <property type="entry name" value="P-loop_NTPase"/>
</dbReference>